<organism evidence="3">
    <name type="scientific">Drosophila grimshawi</name>
    <name type="common">Hawaiian fruit fly</name>
    <name type="synonym">Idiomyia grimshawi</name>
    <dbReference type="NCBI Taxonomy" id="7222"/>
    <lineage>
        <taxon>Eukaryota</taxon>
        <taxon>Metazoa</taxon>
        <taxon>Ecdysozoa</taxon>
        <taxon>Arthropoda</taxon>
        <taxon>Hexapoda</taxon>
        <taxon>Insecta</taxon>
        <taxon>Pterygota</taxon>
        <taxon>Neoptera</taxon>
        <taxon>Endopterygota</taxon>
        <taxon>Diptera</taxon>
        <taxon>Brachycera</taxon>
        <taxon>Muscomorpha</taxon>
        <taxon>Ephydroidea</taxon>
        <taxon>Drosophilidae</taxon>
        <taxon>Drosophila</taxon>
        <taxon>Hawaiian Drosophila</taxon>
    </lineage>
</organism>
<feature type="compositionally biased region" description="Polar residues" evidence="1">
    <location>
        <begin position="202"/>
        <end position="218"/>
    </location>
</feature>
<dbReference type="AlphaFoldDB" id="B4J714"/>
<feature type="compositionally biased region" description="Pro residues" evidence="1">
    <location>
        <begin position="1"/>
        <end position="15"/>
    </location>
</feature>
<feature type="region of interest" description="Disordered" evidence="1">
    <location>
        <begin position="398"/>
        <end position="426"/>
    </location>
</feature>
<dbReference type="HOGENOM" id="CLU_588328_0_0_1"/>
<dbReference type="InParanoid" id="B4J714"/>
<sequence length="457" mass="50460">MQIQQPPPQPQPAAMPMPGHGPMRWPSFGAVAPIALPVPVGIPVPASSTVHTHIPLLREQLDRNMENMAATSEATVKEAVVYGNWKPDRPLKPNNEDGQPKERVYGRLEAILMGMPADVIESREPSGEQLSPETEKYAASDGYQNPYERRDSFERSQEIRGRWRIPPSQLPPQAQAPIEVVYMNATDPLMRAMAKQINESVETTTAMQRRPSQPTTEDSWMPLPYPYPTHSSESTQPVLKVSSTQAPTLRSSQSTESTTVALNWPTDFLETSSISTERIYTDAVSSSGIDRIDNNHPSIDRIDVDVDDDYRYFDEGLNSAQMHSGLSIPETILPQLPLNITRVGIPYEERNSAEEPTICVPLTVTETAADSATPLMVEVERVYCFPLPKVEIKMGNIRRQQEQQHQSTEQEHSNSAGAGVTSLPPEETQLPAMTAGANRHSVLVLLLIIGSSVIASS</sequence>
<evidence type="ECO:0000256" key="1">
    <source>
        <dbReference type="SAM" id="MobiDB-lite"/>
    </source>
</evidence>
<accession>B4J714</accession>
<dbReference type="PhylomeDB" id="B4J714"/>
<protein>
    <submittedName>
        <fullName evidence="2">GH20703</fullName>
    </submittedName>
</protein>
<keyword evidence="3" id="KW-1185">Reference proteome</keyword>
<dbReference type="OMA" id="PYDTTMP"/>
<proteinExistence type="predicted"/>
<dbReference type="OrthoDB" id="8029146at2759"/>
<feature type="region of interest" description="Disordered" evidence="1">
    <location>
        <begin position="202"/>
        <end position="221"/>
    </location>
</feature>
<feature type="region of interest" description="Disordered" evidence="1">
    <location>
        <begin position="1"/>
        <end position="21"/>
    </location>
</feature>
<reference evidence="2 3" key="1">
    <citation type="journal article" date="2007" name="Nature">
        <title>Evolution of genes and genomes on the Drosophila phylogeny.</title>
        <authorList>
            <consortium name="Drosophila 12 Genomes Consortium"/>
            <person name="Clark A.G."/>
            <person name="Eisen M.B."/>
            <person name="Smith D.R."/>
            <person name="Bergman C.M."/>
            <person name="Oliver B."/>
            <person name="Markow T.A."/>
            <person name="Kaufman T.C."/>
            <person name="Kellis M."/>
            <person name="Gelbart W."/>
            <person name="Iyer V.N."/>
            <person name="Pollard D.A."/>
            <person name="Sackton T.B."/>
            <person name="Larracuente A.M."/>
            <person name="Singh N.D."/>
            <person name="Abad J.P."/>
            <person name="Abt D.N."/>
            <person name="Adryan B."/>
            <person name="Aguade M."/>
            <person name="Akashi H."/>
            <person name="Anderson W.W."/>
            <person name="Aquadro C.F."/>
            <person name="Ardell D.H."/>
            <person name="Arguello R."/>
            <person name="Artieri C.G."/>
            <person name="Barbash D.A."/>
            <person name="Barker D."/>
            <person name="Barsanti P."/>
            <person name="Batterham P."/>
            <person name="Batzoglou S."/>
            <person name="Begun D."/>
            <person name="Bhutkar A."/>
            <person name="Blanco E."/>
            <person name="Bosak S.A."/>
            <person name="Bradley R.K."/>
            <person name="Brand A.D."/>
            <person name="Brent M.R."/>
            <person name="Brooks A.N."/>
            <person name="Brown R.H."/>
            <person name="Butlin R.K."/>
            <person name="Caggese C."/>
            <person name="Calvi B.R."/>
            <person name="Bernardo de Carvalho A."/>
            <person name="Caspi A."/>
            <person name="Castrezana S."/>
            <person name="Celniker S.E."/>
            <person name="Chang J.L."/>
            <person name="Chapple C."/>
            <person name="Chatterji S."/>
            <person name="Chinwalla A."/>
            <person name="Civetta A."/>
            <person name="Clifton S.W."/>
            <person name="Comeron J.M."/>
            <person name="Costello J.C."/>
            <person name="Coyne J.A."/>
            <person name="Daub J."/>
            <person name="David R.G."/>
            <person name="Delcher A.L."/>
            <person name="Delehaunty K."/>
            <person name="Do C.B."/>
            <person name="Ebling H."/>
            <person name="Edwards K."/>
            <person name="Eickbush T."/>
            <person name="Evans J.D."/>
            <person name="Filipski A."/>
            <person name="Findeiss S."/>
            <person name="Freyhult E."/>
            <person name="Fulton L."/>
            <person name="Fulton R."/>
            <person name="Garcia A.C."/>
            <person name="Gardiner A."/>
            <person name="Garfield D.A."/>
            <person name="Garvin B.E."/>
            <person name="Gibson G."/>
            <person name="Gilbert D."/>
            <person name="Gnerre S."/>
            <person name="Godfrey J."/>
            <person name="Good R."/>
            <person name="Gotea V."/>
            <person name="Gravely B."/>
            <person name="Greenberg A.J."/>
            <person name="Griffiths-Jones S."/>
            <person name="Gross S."/>
            <person name="Guigo R."/>
            <person name="Gustafson E.A."/>
            <person name="Haerty W."/>
            <person name="Hahn M.W."/>
            <person name="Halligan D.L."/>
            <person name="Halpern A.L."/>
            <person name="Halter G.M."/>
            <person name="Han M.V."/>
            <person name="Heger A."/>
            <person name="Hillier L."/>
            <person name="Hinrichs A.S."/>
            <person name="Holmes I."/>
            <person name="Hoskins R.A."/>
            <person name="Hubisz M.J."/>
            <person name="Hultmark D."/>
            <person name="Huntley M.A."/>
            <person name="Jaffe D.B."/>
            <person name="Jagadeeshan S."/>
            <person name="Jeck W.R."/>
            <person name="Johnson J."/>
            <person name="Jones C.D."/>
            <person name="Jordan W.C."/>
            <person name="Karpen G.H."/>
            <person name="Kataoka E."/>
            <person name="Keightley P.D."/>
            <person name="Kheradpour P."/>
            <person name="Kirkness E.F."/>
            <person name="Koerich L.B."/>
            <person name="Kristiansen K."/>
            <person name="Kudrna D."/>
            <person name="Kulathinal R.J."/>
            <person name="Kumar S."/>
            <person name="Kwok R."/>
            <person name="Lander E."/>
            <person name="Langley C.H."/>
            <person name="Lapoint R."/>
            <person name="Lazzaro B.P."/>
            <person name="Lee S.J."/>
            <person name="Levesque L."/>
            <person name="Li R."/>
            <person name="Lin C.F."/>
            <person name="Lin M.F."/>
            <person name="Lindblad-Toh K."/>
            <person name="Llopart A."/>
            <person name="Long M."/>
            <person name="Low L."/>
            <person name="Lozovsky E."/>
            <person name="Lu J."/>
            <person name="Luo M."/>
            <person name="Machado C.A."/>
            <person name="Makalowski W."/>
            <person name="Marzo M."/>
            <person name="Matsuda M."/>
            <person name="Matzkin L."/>
            <person name="McAllister B."/>
            <person name="McBride C.S."/>
            <person name="McKernan B."/>
            <person name="McKernan K."/>
            <person name="Mendez-Lago M."/>
            <person name="Minx P."/>
            <person name="Mollenhauer M.U."/>
            <person name="Montooth K."/>
            <person name="Mount S.M."/>
            <person name="Mu X."/>
            <person name="Myers E."/>
            <person name="Negre B."/>
            <person name="Newfeld S."/>
            <person name="Nielsen R."/>
            <person name="Noor M.A."/>
            <person name="O'Grady P."/>
            <person name="Pachter L."/>
            <person name="Papaceit M."/>
            <person name="Parisi M.J."/>
            <person name="Parisi M."/>
            <person name="Parts L."/>
            <person name="Pedersen J.S."/>
            <person name="Pesole G."/>
            <person name="Phillippy A.M."/>
            <person name="Ponting C.P."/>
            <person name="Pop M."/>
            <person name="Porcelli D."/>
            <person name="Powell J.R."/>
            <person name="Prohaska S."/>
            <person name="Pruitt K."/>
            <person name="Puig M."/>
            <person name="Quesneville H."/>
            <person name="Ram K.R."/>
            <person name="Rand D."/>
            <person name="Rasmussen M.D."/>
            <person name="Reed L.K."/>
            <person name="Reenan R."/>
            <person name="Reily A."/>
            <person name="Remington K.A."/>
            <person name="Rieger T.T."/>
            <person name="Ritchie M.G."/>
            <person name="Robin C."/>
            <person name="Rogers Y.H."/>
            <person name="Rohde C."/>
            <person name="Rozas J."/>
            <person name="Rubenfield M.J."/>
            <person name="Ruiz A."/>
            <person name="Russo S."/>
            <person name="Salzberg S.L."/>
            <person name="Sanchez-Gracia A."/>
            <person name="Saranga D.J."/>
            <person name="Sato H."/>
            <person name="Schaeffer S.W."/>
            <person name="Schatz M.C."/>
            <person name="Schlenke T."/>
            <person name="Schwartz R."/>
            <person name="Segarra C."/>
            <person name="Singh R.S."/>
            <person name="Sirot L."/>
            <person name="Sirota M."/>
            <person name="Sisneros N.B."/>
            <person name="Smith C.D."/>
            <person name="Smith T.F."/>
            <person name="Spieth J."/>
            <person name="Stage D.E."/>
            <person name="Stark A."/>
            <person name="Stephan W."/>
            <person name="Strausberg R.L."/>
            <person name="Strempel S."/>
            <person name="Sturgill D."/>
            <person name="Sutton G."/>
            <person name="Sutton G.G."/>
            <person name="Tao W."/>
            <person name="Teichmann S."/>
            <person name="Tobari Y.N."/>
            <person name="Tomimura Y."/>
            <person name="Tsolas J.M."/>
            <person name="Valente V.L."/>
            <person name="Venter E."/>
            <person name="Venter J.C."/>
            <person name="Vicario S."/>
            <person name="Vieira F.G."/>
            <person name="Vilella A.J."/>
            <person name="Villasante A."/>
            <person name="Walenz B."/>
            <person name="Wang J."/>
            <person name="Wasserman M."/>
            <person name="Watts T."/>
            <person name="Wilson D."/>
            <person name="Wilson R.K."/>
            <person name="Wing R.A."/>
            <person name="Wolfner M.F."/>
            <person name="Wong A."/>
            <person name="Wong G.K."/>
            <person name="Wu C.I."/>
            <person name="Wu G."/>
            <person name="Yamamoto D."/>
            <person name="Yang H.P."/>
            <person name="Yang S.P."/>
            <person name="Yorke J.A."/>
            <person name="Yoshida K."/>
            <person name="Zdobnov E."/>
            <person name="Zhang P."/>
            <person name="Zhang Y."/>
            <person name="Zimin A.V."/>
            <person name="Baldwin J."/>
            <person name="Abdouelleil A."/>
            <person name="Abdulkadir J."/>
            <person name="Abebe A."/>
            <person name="Abera B."/>
            <person name="Abreu J."/>
            <person name="Acer S.C."/>
            <person name="Aftuck L."/>
            <person name="Alexander A."/>
            <person name="An P."/>
            <person name="Anderson E."/>
            <person name="Anderson S."/>
            <person name="Arachi H."/>
            <person name="Azer M."/>
            <person name="Bachantsang P."/>
            <person name="Barry A."/>
            <person name="Bayul T."/>
            <person name="Berlin A."/>
            <person name="Bessette D."/>
            <person name="Bloom T."/>
            <person name="Blye J."/>
            <person name="Boguslavskiy L."/>
            <person name="Bonnet C."/>
            <person name="Boukhgalter B."/>
            <person name="Bourzgui I."/>
            <person name="Brown A."/>
            <person name="Cahill P."/>
            <person name="Channer S."/>
            <person name="Cheshatsang Y."/>
            <person name="Chuda L."/>
            <person name="Citroen M."/>
            <person name="Collymore A."/>
            <person name="Cooke P."/>
            <person name="Costello M."/>
            <person name="D'Aco K."/>
            <person name="Daza R."/>
            <person name="De Haan G."/>
            <person name="DeGray S."/>
            <person name="DeMaso C."/>
            <person name="Dhargay N."/>
            <person name="Dooley K."/>
            <person name="Dooley E."/>
            <person name="Doricent M."/>
            <person name="Dorje P."/>
            <person name="Dorjee K."/>
            <person name="Dupes A."/>
            <person name="Elong R."/>
            <person name="Falk J."/>
            <person name="Farina A."/>
            <person name="Faro S."/>
            <person name="Ferguson D."/>
            <person name="Fisher S."/>
            <person name="Foley C.D."/>
            <person name="Franke A."/>
            <person name="Friedrich D."/>
            <person name="Gadbois L."/>
            <person name="Gearin G."/>
            <person name="Gearin C.R."/>
            <person name="Giannoukos G."/>
            <person name="Goode T."/>
            <person name="Graham J."/>
            <person name="Grandbois E."/>
            <person name="Grewal S."/>
            <person name="Gyaltsen K."/>
            <person name="Hafez N."/>
            <person name="Hagos B."/>
            <person name="Hall J."/>
            <person name="Henson C."/>
            <person name="Hollinger A."/>
            <person name="Honan T."/>
            <person name="Huard M.D."/>
            <person name="Hughes L."/>
            <person name="Hurhula B."/>
            <person name="Husby M.E."/>
            <person name="Kamat A."/>
            <person name="Kanga B."/>
            <person name="Kashin S."/>
            <person name="Khazanovich D."/>
            <person name="Kisner P."/>
            <person name="Lance K."/>
            <person name="Lara M."/>
            <person name="Lee W."/>
            <person name="Lennon N."/>
            <person name="Letendre F."/>
            <person name="LeVine R."/>
            <person name="Lipovsky A."/>
            <person name="Liu X."/>
            <person name="Liu J."/>
            <person name="Liu S."/>
            <person name="Lokyitsang T."/>
            <person name="Lokyitsang Y."/>
            <person name="Lubonja R."/>
            <person name="Lui A."/>
            <person name="MacDonald P."/>
            <person name="Magnisalis V."/>
            <person name="Maru K."/>
            <person name="Matthews C."/>
            <person name="McCusker W."/>
            <person name="McDonough S."/>
            <person name="Mehta T."/>
            <person name="Meldrim J."/>
            <person name="Meneus L."/>
            <person name="Mihai O."/>
            <person name="Mihalev A."/>
            <person name="Mihova T."/>
            <person name="Mittelman R."/>
            <person name="Mlenga V."/>
            <person name="Montmayeur A."/>
            <person name="Mulrain L."/>
            <person name="Navidi A."/>
            <person name="Naylor J."/>
            <person name="Negash T."/>
            <person name="Nguyen T."/>
            <person name="Nguyen N."/>
            <person name="Nicol R."/>
            <person name="Norbu C."/>
            <person name="Norbu N."/>
            <person name="Novod N."/>
            <person name="O'Neill B."/>
            <person name="Osman S."/>
            <person name="Markiewicz E."/>
            <person name="Oyono O.L."/>
            <person name="Patti C."/>
            <person name="Phunkhang P."/>
            <person name="Pierre F."/>
            <person name="Priest M."/>
            <person name="Raghuraman S."/>
            <person name="Rege F."/>
            <person name="Reyes R."/>
            <person name="Rise C."/>
            <person name="Rogov P."/>
            <person name="Ross K."/>
            <person name="Ryan E."/>
            <person name="Settipalli S."/>
            <person name="Shea T."/>
            <person name="Sherpa N."/>
            <person name="Shi L."/>
            <person name="Shih D."/>
            <person name="Sparrow T."/>
            <person name="Spaulding J."/>
            <person name="Stalker J."/>
            <person name="Stange-Thomann N."/>
            <person name="Stavropoulos S."/>
            <person name="Stone C."/>
            <person name="Strader C."/>
            <person name="Tesfaye S."/>
            <person name="Thomson T."/>
            <person name="Thoulutsang Y."/>
            <person name="Thoulutsang D."/>
            <person name="Topham K."/>
            <person name="Topping I."/>
            <person name="Tsamla T."/>
            <person name="Vassiliev H."/>
            <person name="Vo A."/>
            <person name="Wangchuk T."/>
            <person name="Wangdi T."/>
            <person name="Weiand M."/>
            <person name="Wilkinson J."/>
            <person name="Wilson A."/>
            <person name="Yadav S."/>
            <person name="Young G."/>
            <person name="Yu Q."/>
            <person name="Zembek L."/>
            <person name="Zhong D."/>
            <person name="Zimmer A."/>
            <person name="Zwirko Z."/>
            <person name="Jaffe D.B."/>
            <person name="Alvarez P."/>
            <person name="Brockman W."/>
            <person name="Butler J."/>
            <person name="Chin C."/>
            <person name="Gnerre S."/>
            <person name="Grabherr M."/>
            <person name="Kleber M."/>
            <person name="Mauceli E."/>
            <person name="MacCallum I."/>
        </authorList>
    </citation>
    <scope>NUCLEOTIDE SEQUENCE [LARGE SCALE GENOMIC DNA]</scope>
    <source>
        <strain evidence="3">Tucson 15287-2541.00</strain>
    </source>
</reference>
<evidence type="ECO:0000313" key="2">
    <source>
        <dbReference type="EMBL" id="EDW01002.1"/>
    </source>
</evidence>
<gene>
    <name evidence="2" type="primary">Dgri\GH20703</name>
    <name evidence="2" type="ORF">Dgri_GH20703</name>
</gene>
<dbReference type="eggNOG" id="ENOG502TDYS">
    <property type="taxonomic scope" value="Eukaryota"/>
</dbReference>
<dbReference type="EMBL" id="CH916367">
    <property type="protein sequence ID" value="EDW01002.1"/>
    <property type="molecule type" value="Genomic_DNA"/>
</dbReference>
<dbReference type="Proteomes" id="UP000001070">
    <property type="component" value="Unassembled WGS sequence"/>
</dbReference>
<evidence type="ECO:0000313" key="3">
    <source>
        <dbReference type="Proteomes" id="UP000001070"/>
    </source>
</evidence>
<name>B4J714_DROGR</name>
<feature type="region of interest" description="Disordered" evidence="1">
    <location>
        <begin position="120"/>
        <end position="155"/>
    </location>
</feature>